<proteinExistence type="predicted"/>
<reference evidence="2 3" key="1">
    <citation type="submission" date="2022-09" db="EMBL/GenBank/DDBJ databases">
        <title>Interaction between co-microsymbionts with complementary sets of symbiotic genes in legume-rhizobium systems.</title>
        <authorList>
            <person name="Safronova V."/>
            <person name="Sazanova A."/>
            <person name="Afonin A."/>
            <person name="Chirak E."/>
        </authorList>
    </citation>
    <scope>NUCLEOTIDE SEQUENCE [LARGE SCALE GENOMIC DNA]</scope>
    <source>
        <strain evidence="2 3">A18/4-1</strain>
    </source>
</reference>
<dbReference type="Proteomes" id="UP001061862">
    <property type="component" value="Chromosome"/>
</dbReference>
<feature type="domain" description="SGNH hydrolase-type esterase" evidence="1">
    <location>
        <begin position="6"/>
        <end position="196"/>
    </location>
</feature>
<dbReference type="CDD" id="cd01839">
    <property type="entry name" value="SGNH_arylesterase_like"/>
    <property type="match status" value="1"/>
</dbReference>
<evidence type="ECO:0000259" key="1">
    <source>
        <dbReference type="Pfam" id="PF13472"/>
    </source>
</evidence>
<dbReference type="RefSeq" id="WP_262167742.1">
    <property type="nucleotide sequence ID" value="NZ_CP104965.1"/>
</dbReference>
<dbReference type="InterPro" id="IPR013830">
    <property type="entry name" value="SGNH_hydro"/>
</dbReference>
<accession>A0ABY6CDL5</accession>
<name>A0ABY6CDL5_9HYPH</name>
<keyword evidence="2" id="KW-0378">Hydrolase</keyword>
<dbReference type="SUPFAM" id="SSF52266">
    <property type="entry name" value="SGNH hydrolase"/>
    <property type="match status" value="1"/>
</dbReference>
<keyword evidence="3" id="KW-1185">Reference proteome</keyword>
<dbReference type="InterPro" id="IPR036514">
    <property type="entry name" value="SGNH_hydro_sf"/>
</dbReference>
<evidence type="ECO:0000313" key="2">
    <source>
        <dbReference type="EMBL" id="UXN69336.1"/>
    </source>
</evidence>
<dbReference type="EMBL" id="CP104965">
    <property type="protein sequence ID" value="UXN69336.1"/>
    <property type="molecule type" value="Genomic_DNA"/>
</dbReference>
<evidence type="ECO:0000313" key="3">
    <source>
        <dbReference type="Proteomes" id="UP001061862"/>
    </source>
</evidence>
<dbReference type="Gene3D" id="3.40.50.1110">
    <property type="entry name" value="SGNH hydrolase"/>
    <property type="match status" value="1"/>
</dbReference>
<dbReference type="GO" id="GO:0016787">
    <property type="term" value="F:hydrolase activity"/>
    <property type="evidence" value="ECO:0007669"/>
    <property type="project" value="UniProtKB-KW"/>
</dbReference>
<sequence>MKTILAYGDSLTYGANPQPNGPRHAYVDRWPSVLEQGLGGKARVIAEGLGGRTTASDDWYAAADRNGARILPTLLDSHSPLDLVIIMLGTNDLKPAVCGSALEASFGLRRLVQIIRGQAAGKGETAPQIILVAPPLICDSDNADMLGHFGGLQHGLEQSSQFAAHYARRAQEWNTGFFDASTVAKADPADGVHLDAANTRAIGVGLVPVVKSMLGL</sequence>
<gene>
    <name evidence="2" type="ORF">N8A98_19220</name>
</gene>
<organism evidence="2 3">
    <name type="scientific">Devosia neptuniae</name>
    <dbReference type="NCBI Taxonomy" id="191302"/>
    <lineage>
        <taxon>Bacteria</taxon>
        <taxon>Pseudomonadati</taxon>
        <taxon>Pseudomonadota</taxon>
        <taxon>Alphaproteobacteria</taxon>
        <taxon>Hyphomicrobiales</taxon>
        <taxon>Devosiaceae</taxon>
        <taxon>Devosia</taxon>
    </lineage>
</organism>
<dbReference type="Pfam" id="PF13472">
    <property type="entry name" value="Lipase_GDSL_2"/>
    <property type="match status" value="1"/>
</dbReference>
<protein>
    <submittedName>
        <fullName evidence="2">SGNH/GDSL hydrolase family protein</fullName>
    </submittedName>
</protein>